<evidence type="ECO:0000313" key="3">
    <source>
        <dbReference type="Proteomes" id="UP000019402"/>
    </source>
</evidence>
<name>W7YDX7_9BACT</name>
<comment type="caution">
    <text evidence="2">The sequence shown here is derived from an EMBL/GenBank/DDBJ whole genome shotgun (WGS) entry which is preliminary data.</text>
</comment>
<protein>
    <submittedName>
        <fullName evidence="2">Uncharacterized protein</fullName>
    </submittedName>
</protein>
<dbReference type="STRING" id="869213.GCA_000517085_01380"/>
<dbReference type="AlphaFoldDB" id="W7YDX7"/>
<proteinExistence type="predicted"/>
<evidence type="ECO:0000313" key="2">
    <source>
        <dbReference type="EMBL" id="GAF05668.1"/>
    </source>
</evidence>
<dbReference type="EMBL" id="BAMD01000105">
    <property type="protein sequence ID" value="GAF05668.1"/>
    <property type="molecule type" value="Genomic_DNA"/>
</dbReference>
<evidence type="ECO:0000256" key="1">
    <source>
        <dbReference type="SAM" id="Phobius"/>
    </source>
</evidence>
<feature type="transmembrane region" description="Helical" evidence="1">
    <location>
        <begin position="35"/>
        <end position="59"/>
    </location>
</feature>
<keyword evidence="1" id="KW-0812">Transmembrane</keyword>
<dbReference type="Proteomes" id="UP000019402">
    <property type="component" value="Unassembled WGS sequence"/>
</dbReference>
<gene>
    <name evidence="2" type="ORF">JCM21142_104413</name>
</gene>
<organism evidence="2 3">
    <name type="scientific">Saccharicrinis fermentans DSM 9555 = JCM 21142</name>
    <dbReference type="NCBI Taxonomy" id="869213"/>
    <lineage>
        <taxon>Bacteria</taxon>
        <taxon>Pseudomonadati</taxon>
        <taxon>Bacteroidota</taxon>
        <taxon>Bacteroidia</taxon>
        <taxon>Marinilabiliales</taxon>
        <taxon>Marinilabiliaceae</taxon>
        <taxon>Saccharicrinis</taxon>
    </lineage>
</organism>
<keyword evidence="1" id="KW-0472">Membrane</keyword>
<accession>W7YDX7</accession>
<keyword evidence="3" id="KW-1185">Reference proteome</keyword>
<sequence>MSFYERGAIYACYFYYVRHRCPVFMHEKTSRPKMALNKIFSCFVLICFKCLLMALVATIELHTEF</sequence>
<reference evidence="2 3" key="1">
    <citation type="journal article" date="2014" name="Genome Announc.">
        <title>Draft Genome Sequence of Cytophaga fermentans JCM 21142T, a Facultative Anaerobe Isolated from Marine Mud.</title>
        <authorList>
            <person name="Starns D."/>
            <person name="Oshima K."/>
            <person name="Suda W."/>
            <person name="Iino T."/>
            <person name="Yuki M."/>
            <person name="Inoue J."/>
            <person name="Kitamura K."/>
            <person name="Iida T."/>
            <person name="Darby A."/>
            <person name="Hattori M."/>
            <person name="Ohkuma M."/>
        </authorList>
    </citation>
    <scope>NUCLEOTIDE SEQUENCE [LARGE SCALE GENOMIC DNA]</scope>
    <source>
        <strain evidence="2 3">JCM 21142</strain>
    </source>
</reference>
<keyword evidence="1" id="KW-1133">Transmembrane helix</keyword>